<feature type="transmembrane region" description="Helical" evidence="1">
    <location>
        <begin position="210"/>
        <end position="232"/>
    </location>
</feature>
<dbReference type="KEGG" id="psyt:DSAG12_00042"/>
<reference evidence="2 3" key="2">
    <citation type="journal article" date="2024" name="Int. J. Syst. Evol. Microbiol.">
        <title>Promethearchaeum syntrophicum gen. nov., sp. nov., an anaerobic, obligately syntrophic archaeon, the first isolate of the lineage 'Asgard' archaea, and proposal of the new archaeal phylum Promethearchaeota phyl. nov. and kingdom Promethearchaeati regn. nov.</title>
        <authorList>
            <person name="Imachi H."/>
            <person name="Nobu M.K."/>
            <person name="Kato S."/>
            <person name="Takaki Y."/>
            <person name="Miyazaki M."/>
            <person name="Miyata M."/>
            <person name="Ogawara M."/>
            <person name="Saito Y."/>
            <person name="Sakai S."/>
            <person name="Tahara Y.O."/>
            <person name="Takano Y."/>
            <person name="Tasumi E."/>
            <person name="Uematsu K."/>
            <person name="Yoshimura T."/>
            <person name="Itoh T."/>
            <person name="Ohkuma M."/>
            <person name="Takai K."/>
        </authorList>
    </citation>
    <scope>NUCLEOTIDE SEQUENCE [LARGE SCALE GENOMIC DNA]</scope>
    <source>
        <strain evidence="2 3">MK-D1</strain>
    </source>
</reference>
<protein>
    <submittedName>
        <fullName evidence="2">Uncharacterized protein</fullName>
    </submittedName>
</protein>
<feature type="transmembrane region" description="Helical" evidence="1">
    <location>
        <begin position="6"/>
        <end position="28"/>
    </location>
</feature>
<dbReference type="GeneID" id="41328050"/>
<organism evidence="2 3">
    <name type="scientific">Promethearchaeum syntrophicum</name>
    <dbReference type="NCBI Taxonomy" id="2594042"/>
    <lineage>
        <taxon>Archaea</taxon>
        <taxon>Promethearchaeati</taxon>
        <taxon>Promethearchaeota</taxon>
        <taxon>Promethearchaeia</taxon>
        <taxon>Promethearchaeales</taxon>
        <taxon>Promethearchaeaceae</taxon>
        <taxon>Promethearchaeum</taxon>
    </lineage>
</organism>
<dbReference type="EMBL" id="CP042905">
    <property type="protein sequence ID" value="QEE14231.1"/>
    <property type="molecule type" value="Genomic_DNA"/>
</dbReference>
<sequence>MAPITLGQVKIILSIITVIVALISAVVEIRKNPDYWLNRFFALFFLFVALGFGGFTVYHLITTDASLTLAIMVTTNVLLNLSLACLLMTEFILQYSEVIAIKPKYLLIAFGLFLTSIVGYAIEYPTIEDMNLYNQGEVNTSTDPILLAYITLYRLAIVFYVLFKFVSLVKQAQAEKVKKQLKLFSIGMIFIILGITLFLVGNLIAGTGGIVLEIIGQVCLNIGMIEIARGFLVKN</sequence>
<evidence type="ECO:0000313" key="2">
    <source>
        <dbReference type="EMBL" id="QEE14231.1"/>
    </source>
</evidence>
<dbReference type="AlphaFoldDB" id="A0A5B9D5L8"/>
<gene>
    <name evidence="2" type="ORF">DSAG12_00042</name>
</gene>
<accession>A0A5B9D5L8</accession>
<dbReference type="Proteomes" id="UP000321408">
    <property type="component" value="Chromosome"/>
</dbReference>
<name>A0A5B9D5L8_9ARCH</name>
<feature type="transmembrane region" description="Helical" evidence="1">
    <location>
        <begin position="105"/>
        <end position="124"/>
    </location>
</feature>
<keyword evidence="1" id="KW-0812">Transmembrane</keyword>
<proteinExistence type="predicted"/>
<dbReference type="RefSeq" id="WP_147661195.1">
    <property type="nucleotide sequence ID" value="NZ_CP042905.2"/>
</dbReference>
<keyword evidence="1" id="KW-1133">Transmembrane helix</keyword>
<feature type="transmembrane region" description="Helical" evidence="1">
    <location>
        <begin position="67"/>
        <end position="93"/>
    </location>
</feature>
<evidence type="ECO:0000313" key="3">
    <source>
        <dbReference type="Proteomes" id="UP000321408"/>
    </source>
</evidence>
<keyword evidence="3" id="KW-1185">Reference proteome</keyword>
<evidence type="ECO:0000256" key="1">
    <source>
        <dbReference type="SAM" id="Phobius"/>
    </source>
</evidence>
<feature type="transmembrane region" description="Helical" evidence="1">
    <location>
        <begin position="183"/>
        <end position="204"/>
    </location>
</feature>
<feature type="transmembrane region" description="Helical" evidence="1">
    <location>
        <begin position="144"/>
        <end position="163"/>
    </location>
</feature>
<reference evidence="2 3" key="1">
    <citation type="journal article" date="2020" name="Nature">
        <title>Isolation of an archaeon at the prokaryote-eukaryote interface.</title>
        <authorList>
            <person name="Imachi H."/>
            <person name="Nobu M.K."/>
            <person name="Nakahara N."/>
            <person name="Morono Y."/>
            <person name="Ogawara M."/>
            <person name="Takaki Y."/>
            <person name="Takano Y."/>
            <person name="Uematsu K."/>
            <person name="Ikuta T."/>
            <person name="Ito M."/>
            <person name="Matsui Y."/>
            <person name="Miyazaki M."/>
            <person name="Murata K."/>
            <person name="Saito Y."/>
            <person name="Sakai S."/>
            <person name="Song C."/>
            <person name="Tasumi E."/>
            <person name="Yamanaka Y."/>
            <person name="Yamaguchi T."/>
            <person name="Kamagata Y."/>
            <person name="Tamaki H."/>
            <person name="Takai K."/>
        </authorList>
    </citation>
    <scope>NUCLEOTIDE SEQUENCE [LARGE SCALE GENOMIC DNA]</scope>
    <source>
        <strain evidence="2 3">MK-D1</strain>
    </source>
</reference>
<feature type="transmembrane region" description="Helical" evidence="1">
    <location>
        <begin position="40"/>
        <end position="61"/>
    </location>
</feature>
<keyword evidence="1" id="KW-0472">Membrane</keyword>